<dbReference type="RefSeq" id="WP_041154745.1">
    <property type="nucleotide sequence ID" value="NZ_CBCRVP010000007.1"/>
</dbReference>
<gene>
    <name evidence="1" type="ORF">SU60_05980</name>
</gene>
<organism evidence="1 2">
    <name type="scientific">Vibrio mytili</name>
    <dbReference type="NCBI Taxonomy" id="50718"/>
    <lineage>
        <taxon>Bacteria</taxon>
        <taxon>Pseudomonadati</taxon>
        <taxon>Pseudomonadota</taxon>
        <taxon>Gammaproteobacteria</taxon>
        <taxon>Vibrionales</taxon>
        <taxon>Vibrionaceae</taxon>
        <taxon>Vibrio</taxon>
    </lineage>
</organism>
<evidence type="ECO:0000313" key="2">
    <source>
        <dbReference type="Proteomes" id="UP000031977"/>
    </source>
</evidence>
<sequence length="386" mass="43327">MTIAHTDTDLKIQSAFLCVLTEGFDYPTAQDAYEAYRVAANVAIKNPEKKISDMGISLSGRLLPSHLKTCAELVDSVDYLVSTISLGVEYFLDLAQGKHSLLTDPESLIELDGDVFRIHETKLSLMSIETPLERHIPVTDLETQKVYGWTIDGVLDVINRERSPDWSDYTETDWVEGWKEWVVPEGYYQIQEEDLRPDYFTDYSSELSDEKVFTRTKSVQKEPNGTLTAGDVYDSIHDDMKAVIDGPYLIKANGALVTDTELEEVCLTLYFGEKYSQSIMINFDEIYNGVFHDDTTISFYSGSLSERLTLTVEKMQVGVKASGNILSIGEVHYNVFDATGEHGAENALEAMKALGKPMLSAEQLYSSLKELCSETKGQFQIMEARI</sequence>
<dbReference type="OrthoDB" id="5842187at2"/>
<keyword evidence="2" id="KW-1185">Reference proteome</keyword>
<protein>
    <submittedName>
        <fullName evidence="1">Uncharacterized protein</fullName>
    </submittedName>
</protein>
<evidence type="ECO:0000313" key="1">
    <source>
        <dbReference type="EMBL" id="KIN11628.1"/>
    </source>
</evidence>
<dbReference type="AlphaFoldDB" id="A0A0C3EB36"/>
<dbReference type="STRING" id="50718.SU60_05980"/>
<name>A0A0C3EB36_9VIBR</name>
<dbReference type="EMBL" id="JXOK01000015">
    <property type="protein sequence ID" value="KIN11628.1"/>
    <property type="molecule type" value="Genomic_DNA"/>
</dbReference>
<dbReference type="Proteomes" id="UP000031977">
    <property type="component" value="Unassembled WGS sequence"/>
</dbReference>
<comment type="caution">
    <text evidence="1">The sequence shown here is derived from an EMBL/GenBank/DDBJ whole genome shotgun (WGS) entry which is preliminary data.</text>
</comment>
<reference evidence="1 2" key="1">
    <citation type="submission" date="2015-01" db="EMBL/GenBank/DDBJ databases">
        <title>Draft genome of Vibrio mytili type strain CAIM 528.</title>
        <authorList>
            <person name="Gonzalez-Castillo A."/>
            <person name="Gomez-Gil B."/>
            <person name="Enciso-Ibarra J."/>
        </authorList>
    </citation>
    <scope>NUCLEOTIDE SEQUENCE [LARGE SCALE GENOMIC DNA]</scope>
    <source>
        <strain evidence="1 2">CAIM 528</strain>
    </source>
</reference>
<accession>A0A0C3EB36</accession>
<proteinExistence type="predicted"/>